<dbReference type="EC" id="2.7.1.49" evidence="2"/>
<evidence type="ECO:0000256" key="1">
    <source>
        <dbReference type="ARBA" id="ARBA00004948"/>
    </source>
</evidence>
<evidence type="ECO:0000313" key="4">
    <source>
        <dbReference type="EMBL" id="PCJ24207.1"/>
    </source>
</evidence>
<name>A0A2A5AY16_9GAMM</name>
<dbReference type="PANTHER" id="PTHR20858:SF17">
    <property type="entry name" value="HYDROXYMETHYLPYRIMIDINE_PHOSPHOMETHYLPYRIMIDINE KINASE THI20-RELATED"/>
    <property type="match status" value="1"/>
</dbReference>
<dbReference type="GO" id="GO:0005829">
    <property type="term" value="C:cytosol"/>
    <property type="evidence" value="ECO:0007669"/>
    <property type="project" value="TreeGrafter"/>
</dbReference>
<dbReference type="GO" id="GO:0008972">
    <property type="term" value="F:phosphomethylpyrimidine kinase activity"/>
    <property type="evidence" value="ECO:0007669"/>
    <property type="project" value="InterPro"/>
</dbReference>
<dbReference type="InterPro" id="IPR004399">
    <property type="entry name" value="HMP/HMP-P_kinase_dom"/>
</dbReference>
<proteinExistence type="predicted"/>
<evidence type="ECO:0000313" key="5">
    <source>
        <dbReference type="Proteomes" id="UP000218327"/>
    </source>
</evidence>
<feature type="domain" description="Pyridoxamine kinase/Phosphomethylpyrimidine kinase" evidence="3">
    <location>
        <begin position="15"/>
        <end position="251"/>
    </location>
</feature>
<dbReference type="GO" id="GO:0009228">
    <property type="term" value="P:thiamine biosynthetic process"/>
    <property type="evidence" value="ECO:0007669"/>
    <property type="project" value="InterPro"/>
</dbReference>
<dbReference type="GO" id="GO:0009229">
    <property type="term" value="P:thiamine diphosphate biosynthetic process"/>
    <property type="evidence" value="ECO:0007669"/>
    <property type="project" value="UniProtKB-UniPathway"/>
</dbReference>
<protein>
    <recommendedName>
        <fullName evidence="2">hydroxymethylpyrimidine kinase</fullName>
        <ecNumber evidence="2">2.7.1.49</ecNumber>
    </recommendedName>
</protein>
<comment type="caution">
    <text evidence="4">The sequence shown here is derived from an EMBL/GenBank/DDBJ whole genome shotgun (WGS) entry which is preliminary data.</text>
</comment>
<keyword evidence="4" id="KW-0418">Kinase</keyword>
<dbReference type="EMBL" id="NVVJ01000029">
    <property type="protein sequence ID" value="PCJ24207.1"/>
    <property type="molecule type" value="Genomic_DNA"/>
</dbReference>
<sequence>MNSNKPNVMCFSGLDPTGGAGIQADIETLFSIGCHCTPLVTALTVQNTQNASGIVAVEPALLVQQARAVLEDISIGCFKIGLLGSVESVEILHTLLKDYPDIPVILDPVTIAGGGYEFGGDQVVDAIRTLLIPLTTVLTPNTEEIMQFSPAADNLDACANELLDSGCQHILLTGTHAQSQNVVNKFYSTHQDITSFSWPRLEHEYHGSGCTLAAAVAGYLAHQLGLHDAIQRAQRFTWEALSHGSRIGFGQHLPNRSFWNKQPQ</sequence>
<evidence type="ECO:0000256" key="2">
    <source>
        <dbReference type="ARBA" id="ARBA00012135"/>
    </source>
</evidence>
<dbReference type="AlphaFoldDB" id="A0A2A5AY16"/>
<dbReference type="Proteomes" id="UP000218327">
    <property type="component" value="Unassembled WGS sequence"/>
</dbReference>
<dbReference type="InterPro" id="IPR029056">
    <property type="entry name" value="Ribokinase-like"/>
</dbReference>
<dbReference type="CDD" id="cd01169">
    <property type="entry name" value="HMPP_kinase"/>
    <property type="match status" value="1"/>
</dbReference>
<gene>
    <name evidence="4" type="ORF">COA96_09990</name>
</gene>
<keyword evidence="4" id="KW-0808">Transferase</keyword>
<comment type="pathway">
    <text evidence="1">Cofactor biosynthesis; thiamine diphosphate biosynthesis.</text>
</comment>
<accession>A0A2A5AY16</accession>
<dbReference type="PANTHER" id="PTHR20858">
    <property type="entry name" value="PHOSPHOMETHYLPYRIMIDINE KINASE"/>
    <property type="match status" value="1"/>
</dbReference>
<dbReference type="UniPathway" id="UPA00060">
    <property type="reaction ID" value="UER00138"/>
</dbReference>
<dbReference type="Pfam" id="PF08543">
    <property type="entry name" value="Phos_pyr_kin"/>
    <property type="match status" value="1"/>
</dbReference>
<evidence type="ECO:0000259" key="3">
    <source>
        <dbReference type="Pfam" id="PF08543"/>
    </source>
</evidence>
<dbReference type="GO" id="GO:0008902">
    <property type="term" value="F:hydroxymethylpyrimidine kinase activity"/>
    <property type="evidence" value="ECO:0007669"/>
    <property type="project" value="UniProtKB-EC"/>
</dbReference>
<dbReference type="InterPro" id="IPR013749">
    <property type="entry name" value="PM/HMP-P_kinase-1"/>
</dbReference>
<organism evidence="4 5">
    <name type="scientific">SAR86 cluster bacterium</name>
    <dbReference type="NCBI Taxonomy" id="2030880"/>
    <lineage>
        <taxon>Bacteria</taxon>
        <taxon>Pseudomonadati</taxon>
        <taxon>Pseudomonadota</taxon>
        <taxon>Gammaproteobacteria</taxon>
        <taxon>SAR86 cluster</taxon>
    </lineage>
</organism>
<dbReference type="SUPFAM" id="SSF53613">
    <property type="entry name" value="Ribokinase-like"/>
    <property type="match status" value="1"/>
</dbReference>
<reference evidence="5" key="1">
    <citation type="submission" date="2017-08" db="EMBL/GenBank/DDBJ databases">
        <title>A dynamic microbial community with high functional redundancy inhabits the cold, oxic subseafloor aquifer.</title>
        <authorList>
            <person name="Tully B.J."/>
            <person name="Wheat C.G."/>
            <person name="Glazer B.T."/>
            <person name="Huber J.A."/>
        </authorList>
    </citation>
    <scope>NUCLEOTIDE SEQUENCE [LARGE SCALE GENOMIC DNA]</scope>
</reference>
<dbReference type="Gene3D" id="3.40.1190.20">
    <property type="match status" value="1"/>
</dbReference>